<dbReference type="Proteomes" id="UP000327013">
    <property type="component" value="Chromosome 8"/>
</dbReference>
<protein>
    <submittedName>
        <fullName evidence="2">Uncharacterized protein</fullName>
    </submittedName>
</protein>
<keyword evidence="3" id="KW-1185">Reference proteome</keyword>
<accession>A0A5N6RT18</accession>
<evidence type="ECO:0000256" key="1">
    <source>
        <dbReference type="SAM" id="MobiDB-lite"/>
    </source>
</evidence>
<reference evidence="2 3" key="1">
    <citation type="submission" date="2019-06" db="EMBL/GenBank/DDBJ databases">
        <title>A chromosomal-level reference genome of Carpinus fangiana (Coryloideae, Betulaceae).</title>
        <authorList>
            <person name="Yang X."/>
            <person name="Wang Z."/>
            <person name="Zhang L."/>
            <person name="Hao G."/>
            <person name="Liu J."/>
            <person name="Yang Y."/>
        </authorList>
    </citation>
    <scope>NUCLEOTIDE SEQUENCE [LARGE SCALE GENOMIC DNA]</scope>
    <source>
        <strain evidence="2">Cfa_2016G</strain>
        <tissue evidence="2">Leaf</tissue>
    </source>
</reference>
<dbReference type="EMBL" id="CM017328">
    <property type="protein sequence ID" value="KAE8125596.1"/>
    <property type="molecule type" value="Genomic_DNA"/>
</dbReference>
<organism evidence="2 3">
    <name type="scientific">Carpinus fangiana</name>
    <dbReference type="NCBI Taxonomy" id="176857"/>
    <lineage>
        <taxon>Eukaryota</taxon>
        <taxon>Viridiplantae</taxon>
        <taxon>Streptophyta</taxon>
        <taxon>Embryophyta</taxon>
        <taxon>Tracheophyta</taxon>
        <taxon>Spermatophyta</taxon>
        <taxon>Magnoliopsida</taxon>
        <taxon>eudicotyledons</taxon>
        <taxon>Gunneridae</taxon>
        <taxon>Pentapetalae</taxon>
        <taxon>rosids</taxon>
        <taxon>fabids</taxon>
        <taxon>Fagales</taxon>
        <taxon>Betulaceae</taxon>
        <taxon>Carpinus</taxon>
    </lineage>
</organism>
<proteinExistence type="predicted"/>
<evidence type="ECO:0000313" key="2">
    <source>
        <dbReference type="EMBL" id="KAE8125596.1"/>
    </source>
</evidence>
<sequence length="190" mass="20696">MKEVDQALQAAKGNDSDVPPSFPPKCNNVDKPTDVEDETIPEQVFQASMGKKGGTDADVPPGFPPKCNEVKNSVNEVKSAEGMRSYGHFLGQSQSFSASVEKDGAVRKMESTTKNRGEAEVGGLERAIRSTCERQAGNLVYNMVSINGNEGECSSDTLEIPGLELETRISKLERVVAELKRARFSRRSEK</sequence>
<gene>
    <name evidence="2" type="ORF">FH972_020379</name>
</gene>
<evidence type="ECO:0000313" key="3">
    <source>
        <dbReference type="Proteomes" id="UP000327013"/>
    </source>
</evidence>
<dbReference type="AlphaFoldDB" id="A0A5N6RT18"/>
<dbReference type="OrthoDB" id="1832447at2759"/>
<feature type="region of interest" description="Disordered" evidence="1">
    <location>
        <begin position="1"/>
        <end position="69"/>
    </location>
</feature>
<name>A0A5N6RT18_9ROSI</name>